<reference evidence="3" key="1">
    <citation type="submission" date="2020-12" db="EMBL/GenBank/DDBJ databases">
        <authorList>
            <consortium name="Molecular Ecology Group"/>
        </authorList>
    </citation>
    <scope>NUCLEOTIDE SEQUENCE</scope>
    <source>
        <strain evidence="3">TBG_1078</strain>
    </source>
</reference>
<organism evidence="3 4">
    <name type="scientific">Nyctereutes procyonoides</name>
    <name type="common">Raccoon dog</name>
    <name type="synonym">Canis procyonoides</name>
    <dbReference type="NCBI Taxonomy" id="34880"/>
    <lineage>
        <taxon>Eukaryota</taxon>
        <taxon>Metazoa</taxon>
        <taxon>Chordata</taxon>
        <taxon>Craniata</taxon>
        <taxon>Vertebrata</taxon>
        <taxon>Euteleostomi</taxon>
        <taxon>Mammalia</taxon>
        <taxon>Eutheria</taxon>
        <taxon>Laurasiatheria</taxon>
        <taxon>Carnivora</taxon>
        <taxon>Caniformia</taxon>
        <taxon>Canidae</taxon>
        <taxon>Nyctereutes</taxon>
    </lineage>
</organism>
<comment type="caution">
    <text evidence="1">Lacks conserved residue(s) required for the propagation of feature annotation.</text>
</comment>
<dbReference type="SMART" id="SM00562">
    <property type="entry name" value="NDK"/>
    <property type="match status" value="1"/>
</dbReference>
<dbReference type="Pfam" id="PF00085">
    <property type="entry name" value="Thioredoxin"/>
    <property type="match status" value="1"/>
</dbReference>
<comment type="caution">
    <text evidence="3">The sequence shown here is derived from an EMBL/GenBank/DDBJ whole genome shotgun (WGS) entry which is preliminary data.</text>
</comment>
<dbReference type="Proteomes" id="UP000645828">
    <property type="component" value="Unassembled WGS sequence"/>
</dbReference>
<dbReference type="InterPro" id="IPR017937">
    <property type="entry name" value="Thioredoxin_CS"/>
</dbReference>
<dbReference type="Gene3D" id="3.40.30.10">
    <property type="entry name" value="Glutaredoxin"/>
    <property type="match status" value="1"/>
</dbReference>
<evidence type="ECO:0000259" key="2">
    <source>
        <dbReference type="PROSITE" id="PS51352"/>
    </source>
</evidence>
<evidence type="ECO:0000256" key="1">
    <source>
        <dbReference type="PROSITE-ProRule" id="PRU00706"/>
    </source>
</evidence>
<proteinExistence type="inferred from homology"/>
<dbReference type="InterPro" id="IPR036850">
    <property type="entry name" value="NDK-like_dom_sf"/>
</dbReference>
<gene>
    <name evidence="3" type="ORF">NYPRO_LOCUS10801</name>
</gene>
<dbReference type="EMBL" id="CAJHUB010000680">
    <property type="protein sequence ID" value="CAD7678003.1"/>
    <property type="molecule type" value="Genomic_DNA"/>
</dbReference>
<protein>
    <submittedName>
        <fullName evidence="3">(raccoon dog) hypothetical protein</fullName>
    </submittedName>
</protein>
<dbReference type="InterPro" id="IPR013766">
    <property type="entry name" value="Thioredoxin_domain"/>
</dbReference>
<keyword evidence="4" id="KW-1185">Reference proteome</keyword>
<accession>A0A811YNS0</accession>
<dbReference type="PANTHER" id="PTHR46135">
    <property type="entry name" value="NME/NM23 FAMILY MEMBER 8"/>
    <property type="match status" value="1"/>
</dbReference>
<comment type="similarity">
    <text evidence="1">Belongs to the NDK family.</text>
</comment>
<sequence>MIDKKPEIQLQAFVNSPRLWDEMLQKKNGVTVINFYQAWCGPCKAMQTLFRKLKNELNEDELLHFVITEADNIVTLQPFRDKCEPVFLFSVNAKIIAKINGTNAPLYHEIVFVDSDADDAGEIKERMIKAGFVVEIEDKILTEQQVRDFCHIVVISQGGEEQPAREDPEPNPEMEAKKIYEDNQRWSGLQQHISQFCDIEENLIDVNHFIDMSFPDFKNMKKLKLEKTLDILKIIEDEGFKILMQRQIILSEEEVQTSCKEYENDDYFESLIEKMAKDIFKLIREAVFEITQQTNLFKNKGKDFHEDVLQMFSEGPSLVMVLTKSTLNNTVHGTSNTYKAMESINRIFEEFILENPEGN</sequence>
<dbReference type="InterPro" id="IPR051766">
    <property type="entry name" value="TXND_domain-containing"/>
</dbReference>
<feature type="domain" description="Thioredoxin" evidence="2">
    <location>
        <begin position="1"/>
        <end position="133"/>
    </location>
</feature>
<dbReference type="SUPFAM" id="SSF54919">
    <property type="entry name" value="Nucleoside diphosphate kinase, NDK"/>
    <property type="match status" value="1"/>
</dbReference>
<dbReference type="Gene3D" id="3.30.70.141">
    <property type="entry name" value="Nucleoside diphosphate kinase-like domain"/>
    <property type="match status" value="1"/>
</dbReference>
<name>A0A811YNS0_NYCPR</name>
<dbReference type="AlphaFoldDB" id="A0A811YNS0"/>
<dbReference type="PROSITE" id="PS00194">
    <property type="entry name" value="THIOREDOXIN_1"/>
    <property type="match status" value="1"/>
</dbReference>
<dbReference type="InterPro" id="IPR034907">
    <property type="entry name" value="NDK-like_dom"/>
</dbReference>
<evidence type="ECO:0000313" key="4">
    <source>
        <dbReference type="Proteomes" id="UP000645828"/>
    </source>
</evidence>
<dbReference type="SUPFAM" id="SSF52833">
    <property type="entry name" value="Thioredoxin-like"/>
    <property type="match status" value="1"/>
</dbReference>
<dbReference type="PROSITE" id="PS51374">
    <property type="entry name" value="NDPK_LIKE"/>
    <property type="match status" value="1"/>
</dbReference>
<dbReference type="PANTHER" id="PTHR46135:SF2">
    <property type="entry name" value="THIOREDOXIN DOMAIN-CONTAINING PROTEIN 3"/>
    <property type="match status" value="1"/>
</dbReference>
<evidence type="ECO:0000313" key="3">
    <source>
        <dbReference type="EMBL" id="CAD7678003.1"/>
    </source>
</evidence>
<dbReference type="PROSITE" id="PS51352">
    <property type="entry name" value="THIOREDOXIN_2"/>
    <property type="match status" value="1"/>
</dbReference>
<dbReference type="InterPro" id="IPR036249">
    <property type="entry name" value="Thioredoxin-like_sf"/>
</dbReference>